<reference evidence="3 4" key="1">
    <citation type="submission" date="2018-03" db="EMBL/GenBank/DDBJ databases">
        <title>Marinobacter brunus sp. nov., a marine bacterium of Gamma-proteobacteria isolated from the surface seawater of the South China Sea.</title>
        <authorList>
            <person name="Cheng H."/>
            <person name="Wu Y.-H."/>
            <person name="Xamxidin M."/>
            <person name="Xu X.-W."/>
        </authorList>
    </citation>
    <scope>NUCLEOTIDE SEQUENCE [LARGE SCALE GENOMIC DNA]</scope>
    <source>
        <strain evidence="3 4">JCM 30472</strain>
    </source>
</reference>
<keyword evidence="1" id="KW-0732">Signal</keyword>
<dbReference type="OrthoDB" id="5795476at2"/>
<dbReference type="AlphaFoldDB" id="A0A2T1KIB3"/>
<gene>
    <name evidence="3" type="ORF">C7H08_05230</name>
</gene>
<dbReference type="Gene3D" id="3.40.50.10610">
    <property type="entry name" value="ABC-type transport auxiliary lipoprotein component"/>
    <property type="match status" value="1"/>
</dbReference>
<evidence type="ECO:0000313" key="4">
    <source>
        <dbReference type="Proteomes" id="UP000238385"/>
    </source>
</evidence>
<feature type="domain" description="ABC-type transport auxiliary lipoprotein component" evidence="2">
    <location>
        <begin position="36"/>
        <end position="190"/>
    </location>
</feature>
<dbReference type="SUPFAM" id="SSF159594">
    <property type="entry name" value="XCC0632-like"/>
    <property type="match status" value="1"/>
</dbReference>
<proteinExistence type="predicted"/>
<feature type="signal peptide" evidence="1">
    <location>
        <begin position="1"/>
        <end position="19"/>
    </location>
</feature>
<evidence type="ECO:0000313" key="3">
    <source>
        <dbReference type="EMBL" id="PSF09463.1"/>
    </source>
</evidence>
<comment type="caution">
    <text evidence="3">The sequence shown here is derived from an EMBL/GenBank/DDBJ whole genome shotgun (WGS) entry which is preliminary data.</text>
</comment>
<dbReference type="RefSeq" id="WP_106670703.1">
    <property type="nucleotide sequence ID" value="NZ_BMFE01000003.1"/>
</dbReference>
<dbReference type="InterPro" id="IPR005586">
    <property type="entry name" value="ABC_trans_aux"/>
</dbReference>
<feature type="chain" id="PRO_5015709335" evidence="1">
    <location>
        <begin position="20"/>
        <end position="208"/>
    </location>
</feature>
<dbReference type="Proteomes" id="UP000238385">
    <property type="component" value="Unassembled WGS sequence"/>
</dbReference>
<evidence type="ECO:0000259" key="2">
    <source>
        <dbReference type="Pfam" id="PF03886"/>
    </source>
</evidence>
<protein>
    <submittedName>
        <fullName evidence="3">ABC transporter</fullName>
    </submittedName>
</protein>
<evidence type="ECO:0000256" key="1">
    <source>
        <dbReference type="SAM" id="SignalP"/>
    </source>
</evidence>
<dbReference type="Pfam" id="PF03886">
    <property type="entry name" value="ABC_trans_aux"/>
    <property type="match status" value="1"/>
</dbReference>
<name>A0A2T1KIB3_9GAMM</name>
<organism evidence="3 4">
    <name type="scientific">Marinobacter halophilus</name>
    <dbReference type="NCBI Taxonomy" id="1323740"/>
    <lineage>
        <taxon>Bacteria</taxon>
        <taxon>Pseudomonadati</taxon>
        <taxon>Pseudomonadota</taxon>
        <taxon>Gammaproteobacteria</taxon>
        <taxon>Pseudomonadales</taxon>
        <taxon>Marinobacteraceae</taxon>
        <taxon>Marinobacter</taxon>
    </lineage>
</organism>
<sequence length="208" mass="23065">MIKHLSPVTALLATLTLTACTVFPIPEPPRIMDLAAPDSQQIFAQAQNASIRIDTPLASAPFEGSQILVKPTPYEFQTIGEIRWRDTAPVMVRDHLVRHLRKSEGFRNIIVDTSPANAELALISELTAFHAIKHNGSLNIVIQLHTEMMSNRQREGLCVRNWTVNEPVGDGQLDSIVQGFSKAANRLNNDLTTWLSDCLDQYHKSSGS</sequence>
<dbReference type="EMBL" id="PXNN01000006">
    <property type="protein sequence ID" value="PSF09463.1"/>
    <property type="molecule type" value="Genomic_DNA"/>
</dbReference>
<accession>A0A2T1KIB3</accession>
<dbReference type="PROSITE" id="PS51257">
    <property type="entry name" value="PROKAR_LIPOPROTEIN"/>
    <property type="match status" value="1"/>
</dbReference>
<keyword evidence="4" id="KW-1185">Reference proteome</keyword>